<dbReference type="AlphaFoldDB" id="A0A2S4L3E2"/>
<keyword evidence="2" id="KW-0812">Transmembrane</keyword>
<gene>
    <name evidence="3" type="ORF">TPAR_02846</name>
</gene>
<keyword evidence="2" id="KW-1133">Transmembrane helix</keyword>
<comment type="caution">
    <text evidence="3">The sequence shown here is derived from an EMBL/GenBank/DDBJ whole genome shotgun (WGS) entry which is preliminary data.</text>
</comment>
<feature type="region of interest" description="Disordered" evidence="1">
    <location>
        <begin position="1"/>
        <end position="90"/>
    </location>
</feature>
<evidence type="ECO:0000313" key="4">
    <source>
        <dbReference type="Proteomes" id="UP000237481"/>
    </source>
</evidence>
<name>A0A2S4L3E2_9HYPO</name>
<reference evidence="3 4" key="1">
    <citation type="submission" date="2018-01" db="EMBL/GenBank/DDBJ databases">
        <title>Harnessing the power of phylogenomics to disentangle the directionality and signatures of interkingdom host jumping in the parasitic fungal genus Tolypocladium.</title>
        <authorList>
            <person name="Quandt C.A."/>
            <person name="Patterson W."/>
            <person name="Spatafora J.W."/>
        </authorList>
    </citation>
    <scope>NUCLEOTIDE SEQUENCE [LARGE SCALE GENOMIC DNA]</scope>
    <source>
        <strain evidence="3 4">NRBC 100945</strain>
    </source>
</reference>
<keyword evidence="2" id="KW-0472">Membrane</keyword>
<dbReference type="EMBL" id="PKSG01000289">
    <property type="protein sequence ID" value="POR36959.1"/>
    <property type="molecule type" value="Genomic_DNA"/>
</dbReference>
<organism evidence="3 4">
    <name type="scientific">Tolypocladium paradoxum</name>
    <dbReference type="NCBI Taxonomy" id="94208"/>
    <lineage>
        <taxon>Eukaryota</taxon>
        <taxon>Fungi</taxon>
        <taxon>Dikarya</taxon>
        <taxon>Ascomycota</taxon>
        <taxon>Pezizomycotina</taxon>
        <taxon>Sordariomycetes</taxon>
        <taxon>Hypocreomycetidae</taxon>
        <taxon>Hypocreales</taxon>
        <taxon>Ophiocordycipitaceae</taxon>
        <taxon>Tolypocladium</taxon>
    </lineage>
</organism>
<feature type="compositionally biased region" description="Low complexity" evidence="1">
    <location>
        <begin position="73"/>
        <end position="84"/>
    </location>
</feature>
<accession>A0A2S4L3E2</accession>
<evidence type="ECO:0000313" key="3">
    <source>
        <dbReference type="EMBL" id="POR36959.1"/>
    </source>
</evidence>
<protein>
    <submittedName>
        <fullName evidence="3">Uncharacterized protein</fullName>
    </submittedName>
</protein>
<proteinExistence type="predicted"/>
<feature type="compositionally biased region" description="Polar residues" evidence="1">
    <location>
        <begin position="37"/>
        <end position="55"/>
    </location>
</feature>
<dbReference type="OrthoDB" id="4926385at2759"/>
<keyword evidence="4" id="KW-1185">Reference proteome</keyword>
<feature type="transmembrane region" description="Helical" evidence="2">
    <location>
        <begin position="149"/>
        <end position="172"/>
    </location>
</feature>
<evidence type="ECO:0000256" key="1">
    <source>
        <dbReference type="SAM" id="MobiDB-lite"/>
    </source>
</evidence>
<sequence length="268" mass="28473">MSFTRLVSSPARGQQPGRWPMAEISDLRTHKYDALTPPTSGPQGETATASRSSGINKFDVSMTEDGPRSALATPMSTPTDPSSSRNASTQLPGFIGLSAATPLSPSTAFSVSSTAASIRDVRLPTGAARTDANEPAPSHKTPDGLSNGATAAIVVGILLVLAAFLYAIWIAIQNKKSDRRTRSTIFPSYDADLPLRDLARTDEYRHTGTSAQTRVRFGGSPRSEQFAPETVMPLHSRDGMAGYGEANGELTSPRYPANAYWGQSVAWG</sequence>
<dbReference type="Proteomes" id="UP000237481">
    <property type="component" value="Unassembled WGS sequence"/>
</dbReference>
<evidence type="ECO:0000256" key="2">
    <source>
        <dbReference type="SAM" id="Phobius"/>
    </source>
</evidence>